<organism evidence="1 2">
    <name type="scientific">Lupinus albus</name>
    <name type="common">White lupine</name>
    <name type="synonym">Lupinus termis</name>
    <dbReference type="NCBI Taxonomy" id="3870"/>
    <lineage>
        <taxon>Eukaryota</taxon>
        <taxon>Viridiplantae</taxon>
        <taxon>Streptophyta</taxon>
        <taxon>Embryophyta</taxon>
        <taxon>Tracheophyta</taxon>
        <taxon>Spermatophyta</taxon>
        <taxon>Magnoliopsida</taxon>
        <taxon>eudicotyledons</taxon>
        <taxon>Gunneridae</taxon>
        <taxon>Pentapetalae</taxon>
        <taxon>rosids</taxon>
        <taxon>fabids</taxon>
        <taxon>Fabales</taxon>
        <taxon>Fabaceae</taxon>
        <taxon>Papilionoideae</taxon>
        <taxon>50 kb inversion clade</taxon>
        <taxon>genistoids sensu lato</taxon>
        <taxon>core genistoids</taxon>
        <taxon>Genisteae</taxon>
        <taxon>Lupinus</taxon>
    </lineage>
</organism>
<protein>
    <submittedName>
        <fullName evidence="1">Uncharacterized protein</fullName>
    </submittedName>
</protein>
<proteinExistence type="predicted"/>
<accession>A0A6A4RBF0</accession>
<dbReference type="AlphaFoldDB" id="A0A6A4RBF0"/>
<keyword evidence="2" id="KW-1185">Reference proteome</keyword>
<reference evidence="2" key="1">
    <citation type="journal article" date="2020" name="Nat. Commun.">
        <title>Genome sequence of the cluster root forming white lupin.</title>
        <authorList>
            <person name="Hufnagel B."/>
            <person name="Marques A."/>
            <person name="Soriano A."/>
            <person name="Marques L."/>
            <person name="Divol F."/>
            <person name="Doumas P."/>
            <person name="Sallet E."/>
            <person name="Mancinotti D."/>
            <person name="Carrere S."/>
            <person name="Marande W."/>
            <person name="Arribat S."/>
            <person name="Keller J."/>
            <person name="Huneau C."/>
            <person name="Blein T."/>
            <person name="Aime D."/>
            <person name="Laguerre M."/>
            <person name="Taylor J."/>
            <person name="Schubert V."/>
            <person name="Nelson M."/>
            <person name="Geu-Flores F."/>
            <person name="Crespi M."/>
            <person name="Gallardo-Guerrero K."/>
            <person name="Delaux P.-M."/>
            <person name="Salse J."/>
            <person name="Berges H."/>
            <person name="Guyot R."/>
            <person name="Gouzy J."/>
            <person name="Peret B."/>
        </authorList>
    </citation>
    <scope>NUCLEOTIDE SEQUENCE [LARGE SCALE GENOMIC DNA]</scope>
    <source>
        <strain evidence="2">cv. Amiga</strain>
    </source>
</reference>
<dbReference type="EMBL" id="WOCE01000001">
    <property type="protein sequence ID" value="KAE9622214.1"/>
    <property type="molecule type" value="Genomic_DNA"/>
</dbReference>
<dbReference type="Proteomes" id="UP000447434">
    <property type="component" value="Chromosome 1"/>
</dbReference>
<evidence type="ECO:0000313" key="2">
    <source>
        <dbReference type="Proteomes" id="UP000447434"/>
    </source>
</evidence>
<comment type="caution">
    <text evidence="1">The sequence shown here is derived from an EMBL/GenBank/DDBJ whole genome shotgun (WGS) entry which is preliminary data.</text>
</comment>
<name>A0A6A4RBF0_LUPAL</name>
<evidence type="ECO:0000313" key="1">
    <source>
        <dbReference type="EMBL" id="KAE9622214.1"/>
    </source>
</evidence>
<gene>
    <name evidence="1" type="ORF">Lalb_Chr01g0022901</name>
</gene>
<sequence>MIGISGPEHVLHRQRTKNREEDEFMVVVWNHVNDMNQNMQGFLVI</sequence>